<gene>
    <name evidence="2" type="ORF">F7725_023688</name>
</gene>
<feature type="compositionally biased region" description="Basic and acidic residues" evidence="1">
    <location>
        <begin position="157"/>
        <end position="175"/>
    </location>
</feature>
<evidence type="ECO:0000313" key="2">
    <source>
        <dbReference type="EMBL" id="KAF3841737.1"/>
    </source>
</evidence>
<evidence type="ECO:0000313" key="3">
    <source>
        <dbReference type="Proteomes" id="UP000518266"/>
    </source>
</evidence>
<comment type="caution">
    <text evidence="2">The sequence shown here is derived from an EMBL/GenBank/DDBJ whole genome shotgun (WGS) entry which is preliminary data.</text>
</comment>
<sequence>MSWTFTMNSEGGSRGLLVSRFTACALHSAEIPTNSRKTLSEPRPVRFIASISTFTSLPASSQWSAAPTEATFVPLSSHRLFLPPWCHSARWQVFADMNKDATLFINLSISVLCSDPPCTQPVALSPVRFLLFSTLVYFLIVLFSVNNNATVVQQPHGCHEPESSSCPHHESESSS</sequence>
<name>A0A7J5XZ05_DISMA</name>
<organism evidence="2 3">
    <name type="scientific">Dissostichus mawsoni</name>
    <name type="common">Antarctic cod</name>
    <dbReference type="NCBI Taxonomy" id="36200"/>
    <lineage>
        <taxon>Eukaryota</taxon>
        <taxon>Metazoa</taxon>
        <taxon>Chordata</taxon>
        <taxon>Craniata</taxon>
        <taxon>Vertebrata</taxon>
        <taxon>Euteleostomi</taxon>
        <taxon>Actinopterygii</taxon>
        <taxon>Neopterygii</taxon>
        <taxon>Teleostei</taxon>
        <taxon>Neoteleostei</taxon>
        <taxon>Acanthomorphata</taxon>
        <taxon>Eupercaria</taxon>
        <taxon>Perciformes</taxon>
        <taxon>Notothenioidei</taxon>
        <taxon>Nototheniidae</taxon>
        <taxon>Dissostichus</taxon>
    </lineage>
</organism>
<reference evidence="2 3" key="1">
    <citation type="submission" date="2020-03" db="EMBL/GenBank/DDBJ databases">
        <title>Dissostichus mawsoni Genome sequencing and assembly.</title>
        <authorList>
            <person name="Park H."/>
        </authorList>
    </citation>
    <scope>NUCLEOTIDE SEQUENCE [LARGE SCALE GENOMIC DNA]</scope>
    <source>
        <strain evidence="2">DM0001</strain>
        <tissue evidence="2">Muscle</tissue>
    </source>
</reference>
<evidence type="ECO:0000256" key="1">
    <source>
        <dbReference type="SAM" id="MobiDB-lite"/>
    </source>
</evidence>
<protein>
    <submittedName>
        <fullName evidence="2">Uncharacterized protein</fullName>
    </submittedName>
</protein>
<accession>A0A7J5XZ05</accession>
<dbReference type="Proteomes" id="UP000518266">
    <property type="component" value="Unassembled WGS sequence"/>
</dbReference>
<dbReference type="AlphaFoldDB" id="A0A7J5XZ05"/>
<proteinExistence type="predicted"/>
<dbReference type="EMBL" id="JAAKFY010000019">
    <property type="protein sequence ID" value="KAF3841737.1"/>
    <property type="molecule type" value="Genomic_DNA"/>
</dbReference>
<keyword evidence="3" id="KW-1185">Reference proteome</keyword>
<feature type="region of interest" description="Disordered" evidence="1">
    <location>
        <begin position="156"/>
        <end position="175"/>
    </location>
</feature>